<evidence type="ECO:0000256" key="1">
    <source>
        <dbReference type="ARBA" id="ARBA00022676"/>
    </source>
</evidence>
<gene>
    <name evidence="3" type="ORF">HGH92_02265</name>
</gene>
<dbReference type="CDD" id="cd03789">
    <property type="entry name" value="GT9_LPS_heptosyltransferase"/>
    <property type="match status" value="1"/>
</dbReference>
<reference evidence="3 4" key="1">
    <citation type="submission" date="2020-04" db="EMBL/GenBank/DDBJ databases">
        <authorList>
            <person name="Yin C."/>
        </authorList>
    </citation>
    <scope>NUCLEOTIDE SEQUENCE [LARGE SCALE GENOMIC DNA]</scope>
    <source>
        <strain evidence="3 4">Ae27</strain>
    </source>
</reference>
<dbReference type="InterPro" id="IPR051199">
    <property type="entry name" value="LPS_LOS_Heptosyltrfase"/>
</dbReference>
<name>A0A847RAM1_9BACT</name>
<accession>A0A847RAM1</accession>
<dbReference type="Proteomes" id="UP000570474">
    <property type="component" value="Unassembled WGS sequence"/>
</dbReference>
<keyword evidence="1" id="KW-0328">Glycosyltransferase</keyword>
<keyword evidence="4" id="KW-1185">Reference proteome</keyword>
<organism evidence="3 4">
    <name type="scientific">Chitinophaga varians</name>
    <dbReference type="NCBI Taxonomy" id="2202339"/>
    <lineage>
        <taxon>Bacteria</taxon>
        <taxon>Pseudomonadati</taxon>
        <taxon>Bacteroidota</taxon>
        <taxon>Chitinophagia</taxon>
        <taxon>Chitinophagales</taxon>
        <taxon>Chitinophagaceae</taxon>
        <taxon>Chitinophaga</taxon>
    </lineage>
</organism>
<dbReference type="EMBL" id="JABAIA010000001">
    <property type="protein sequence ID" value="NLR63120.1"/>
    <property type="molecule type" value="Genomic_DNA"/>
</dbReference>
<dbReference type="Pfam" id="PF01075">
    <property type="entry name" value="Glyco_transf_9"/>
    <property type="match status" value="1"/>
</dbReference>
<dbReference type="PANTHER" id="PTHR30160">
    <property type="entry name" value="TETRAACYLDISACCHARIDE 4'-KINASE-RELATED"/>
    <property type="match status" value="1"/>
</dbReference>
<dbReference type="GO" id="GO:0009244">
    <property type="term" value="P:lipopolysaccharide core region biosynthetic process"/>
    <property type="evidence" value="ECO:0007669"/>
    <property type="project" value="TreeGrafter"/>
</dbReference>
<evidence type="ECO:0000313" key="4">
    <source>
        <dbReference type="Proteomes" id="UP000570474"/>
    </source>
</evidence>
<protein>
    <submittedName>
        <fullName evidence="3">Glycosyltransferase family 9 protein</fullName>
    </submittedName>
</protein>
<proteinExistence type="predicted"/>
<keyword evidence="2 3" id="KW-0808">Transferase</keyword>
<dbReference type="InterPro" id="IPR002201">
    <property type="entry name" value="Glyco_trans_9"/>
</dbReference>
<dbReference type="PANTHER" id="PTHR30160:SF1">
    <property type="entry name" value="LIPOPOLYSACCHARIDE 1,2-N-ACETYLGLUCOSAMINETRANSFERASE-RELATED"/>
    <property type="match status" value="1"/>
</dbReference>
<comment type="caution">
    <text evidence="3">The sequence shown here is derived from an EMBL/GenBank/DDBJ whole genome shotgun (WGS) entry which is preliminary data.</text>
</comment>
<dbReference type="SUPFAM" id="SSF53756">
    <property type="entry name" value="UDP-Glycosyltransferase/glycogen phosphorylase"/>
    <property type="match status" value="1"/>
</dbReference>
<evidence type="ECO:0000256" key="2">
    <source>
        <dbReference type="ARBA" id="ARBA00022679"/>
    </source>
</evidence>
<dbReference type="GO" id="GO:0008713">
    <property type="term" value="F:ADP-heptose-lipopolysaccharide heptosyltransferase activity"/>
    <property type="evidence" value="ECO:0007669"/>
    <property type="project" value="TreeGrafter"/>
</dbReference>
<dbReference type="Gene3D" id="3.40.50.2000">
    <property type="entry name" value="Glycogen Phosphorylase B"/>
    <property type="match status" value="2"/>
</dbReference>
<sequence length="339" mass="38005">MLQDVQRIIILRALKLGDLLCTVPAFRALRLAYPRAHITLAGLPWAAIFRERFSHYIDDLVIFPGFAGLPEKEPDTFAFAAFMQKQRQTHYDLALQMQGDGTIINDIVMQWNARYTAGFMPAGERPPSSLFTTYPEDLHEINRHLHLLEHIGVPVPNTMLEFPLTSADKRAFEALALPAGDYEYVCIHPGASVPERQWPAAYFAAIADYLASEGWKIVLTGTAQEKNLTAEVKRYMRFPAIDLAGGTSLGCMAQLIRSSRALICNCTGVSHIAAATATPSLVISMDGEPHRWAPLLQHLHCTIDWTRQPSMEYIYHRCDELLGRTTYRQPTARPVVTPC</sequence>
<dbReference type="AlphaFoldDB" id="A0A847RAM1"/>
<dbReference type="GO" id="GO:0005829">
    <property type="term" value="C:cytosol"/>
    <property type="evidence" value="ECO:0007669"/>
    <property type="project" value="TreeGrafter"/>
</dbReference>
<dbReference type="RefSeq" id="WP_168869135.1">
    <property type="nucleotide sequence ID" value="NZ_JABAIA010000001.1"/>
</dbReference>
<evidence type="ECO:0000313" key="3">
    <source>
        <dbReference type="EMBL" id="NLR63120.1"/>
    </source>
</evidence>